<feature type="domain" description="Mur ligase N-terminal catalytic" evidence="2">
    <location>
        <begin position="11"/>
        <end position="87"/>
    </location>
</feature>
<organism evidence="5 6">
    <name type="scientific">Hyalomma marginatum</name>
    <dbReference type="NCBI Taxonomy" id="34627"/>
    <lineage>
        <taxon>Eukaryota</taxon>
        <taxon>Metazoa</taxon>
        <taxon>Ecdysozoa</taxon>
        <taxon>Arthropoda</taxon>
        <taxon>Chelicerata</taxon>
        <taxon>Arachnida</taxon>
        <taxon>Acari</taxon>
        <taxon>Parasitiformes</taxon>
        <taxon>Ixodida</taxon>
        <taxon>Ixodoidea</taxon>
        <taxon>Ixodidae</taxon>
        <taxon>Hyalomminae</taxon>
        <taxon>Hyalomma</taxon>
    </lineage>
</organism>
<gene>
    <name evidence="5" type="ORF">MHYMCMPASI_00645</name>
</gene>
<dbReference type="PANTHER" id="PTHR23135:SF4">
    <property type="entry name" value="UDP-N-ACETYLMURAMOYL-L-ALANYL-D-GLUTAMATE--2,6-DIAMINOPIMELATE LIGASE MURE HOMOLOG, CHLOROPLASTIC"/>
    <property type="match status" value="1"/>
</dbReference>
<dbReference type="InterPro" id="IPR035911">
    <property type="entry name" value="MurE/MurF_N"/>
</dbReference>
<dbReference type="InterPro" id="IPR000713">
    <property type="entry name" value="Mur_ligase_N"/>
</dbReference>
<dbReference type="GO" id="GO:0008360">
    <property type="term" value="P:regulation of cell shape"/>
    <property type="evidence" value="ECO:0007669"/>
    <property type="project" value="InterPro"/>
</dbReference>
<dbReference type="Pfam" id="PF08245">
    <property type="entry name" value="Mur_ligase_M"/>
    <property type="match status" value="1"/>
</dbReference>
<dbReference type="SUPFAM" id="SSF53623">
    <property type="entry name" value="MurD-like peptide ligases, catalytic domain"/>
    <property type="match status" value="1"/>
</dbReference>
<evidence type="ECO:0000313" key="6">
    <source>
        <dbReference type="Proteomes" id="UP000837675"/>
    </source>
</evidence>
<dbReference type="PANTHER" id="PTHR23135">
    <property type="entry name" value="MUR LIGASE FAMILY MEMBER"/>
    <property type="match status" value="1"/>
</dbReference>
<dbReference type="SUPFAM" id="SSF53244">
    <property type="entry name" value="MurD-like peptide ligases, peptide-binding domain"/>
    <property type="match status" value="1"/>
</dbReference>
<sequence>MKISVKNILTEIKGISADSRLIEDGYAYVAMRGAKFNGEDFIEEAVKRGAKYIILQHNNLHEDHNCANFIYVDNPRQTLSQLASSFYIPQPANIVTVTGTNGKTSTANLFMQLTNVNHYKSAAIGTLGITSHDALSGLEDFLNHDSALTSPDSVTTNKILYNLAKNNFTHVAIESSSHGLSQYRLDGINFKTVGFTNLSRDHLDYHGTMAAYFNAKKRLFSEVIGTGTTAVLNADIPEFNEIYQITKARRLKVIEYGKNAKDIRIIAQNNNILKLALFGKKIESVIQLTGEFQVYNLACAIGLSIGCGLNESQLVSALPNLKSITGRMEKITAANLKNDIFIDYAHTPDALKKVLSDLKRLCSGRLILVFGCGGDRDQGKRQIMGIIAEEYANVNIVTDDNPRNEEPALIRKEIMASMKNPIEIGNRKEAIQYAISILQPQDIILIAGKGHENYQIIGNEKIYFSDKEIVLSSV</sequence>
<dbReference type="Pfam" id="PF01225">
    <property type="entry name" value="Mur_ligase"/>
    <property type="match status" value="1"/>
</dbReference>
<evidence type="ECO:0000259" key="4">
    <source>
        <dbReference type="Pfam" id="PF08245"/>
    </source>
</evidence>
<dbReference type="HAMAP" id="MF_00208">
    <property type="entry name" value="MurE"/>
    <property type="match status" value="1"/>
</dbReference>
<dbReference type="GO" id="GO:0005737">
    <property type="term" value="C:cytoplasm"/>
    <property type="evidence" value="ECO:0007669"/>
    <property type="project" value="InterPro"/>
</dbReference>
<dbReference type="GO" id="GO:0016881">
    <property type="term" value="F:acid-amino acid ligase activity"/>
    <property type="evidence" value="ECO:0007669"/>
    <property type="project" value="InterPro"/>
</dbReference>
<comment type="caution">
    <text evidence="5">The sequence shown here is derived from an EMBL/GenBank/DDBJ whole genome shotgun (WGS) entry which is preliminary data.</text>
</comment>
<dbReference type="Gene3D" id="3.40.1190.10">
    <property type="entry name" value="Mur-like, catalytic domain"/>
    <property type="match status" value="1"/>
</dbReference>
<dbReference type="InterPro" id="IPR013221">
    <property type="entry name" value="Mur_ligase_cen"/>
</dbReference>
<feature type="domain" description="Mur ligase central" evidence="4">
    <location>
        <begin position="97"/>
        <end position="303"/>
    </location>
</feature>
<dbReference type="NCBIfam" id="NF001124">
    <property type="entry name" value="PRK00139.1-2"/>
    <property type="match status" value="1"/>
</dbReference>
<dbReference type="Gene3D" id="3.40.1390.10">
    <property type="entry name" value="MurE/MurF, N-terminal domain"/>
    <property type="match status" value="1"/>
</dbReference>
<comment type="similarity">
    <text evidence="1">Belongs to the MurCDEF family. MurE subfamily.</text>
</comment>
<dbReference type="GO" id="GO:0051301">
    <property type="term" value="P:cell division"/>
    <property type="evidence" value="ECO:0007669"/>
    <property type="project" value="InterPro"/>
</dbReference>
<dbReference type="GO" id="GO:0005524">
    <property type="term" value="F:ATP binding"/>
    <property type="evidence" value="ECO:0007669"/>
    <property type="project" value="InterPro"/>
</dbReference>
<dbReference type="Pfam" id="PF02875">
    <property type="entry name" value="Mur_ligase_C"/>
    <property type="match status" value="1"/>
</dbReference>
<feature type="domain" description="Mur ligase C-terminal" evidence="3">
    <location>
        <begin position="326"/>
        <end position="450"/>
    </location>
</feature>
<protein>
    <submittedName>
        <fullName evidence="5">UDP-N-acetylmuramoyl-L-alanyl-D-glutamate--2, 6-diaminopimelate ligase</fullName>
    </submittedName>
</protein>
<dbReference type="AlphaFoldDB" id="A0A8S4C2G2"/>
<keyword evidence="5" id="KW-0436">Ligase</keyword>
<evidence type="ECO:0000259" key="2">
    <source>
        <dbReference type="Pfam" id="PF01225"/>
    </source>
</evidence>
<accession>A0A8S4C2G2</accession>
<dbReference type="EMBL" id="CAJVAF010000293">
    <property type="protein sequence ID" value="CAG7592951.1"/>
    <property type="molecule type" value="Genomic_DNA"/>
</dbReference>
<dbReference type="InterPro" id="IPR036615">
    <property type="entry name" value="Mur_ligase_C_dom_sf"/>
</dbReference>
<proteinExistence type="inferred from homology"/>
<evidence type="ECO:0000259" key="3">
    <source>
        <dbReference type="Pfam" id="PF02875"/>
    </source>
</evidence>
<dbReference type="SUPFAM" id="SSF63418">
    <property type="entry name" value="MurE/MurF N-terminal domain"/>
    <property type="match status" value="1"/>
</dbReference>
<dbReference type="InterPro" id="IPR004101">
    <property type="entry name" value="Mur_ligase_C"/>
</dbReference>
<dbReference type="InterPro" id="IPR036565">
    <property type="entry name" value="Mur-like_cat_sf"/>
</dbReference>
<evidence type="ECO:0000313" key="5">
    <source>
        <dbReference type="EMBL" id="CAG7592951.1"/>
    </source>
</evidence>
<evidence type="ECO:0000256" key="1">
    <source>
        <dbReference type="ARBA" id="ARBA00005898"/>
    </source>
</evidence>
<keyword evidence="6" id="KW-1185">Reference proteome</keyword>
<dbReference type="InterPro" id="IPR005761">
    <property type="entry name" value="UDP-N-AcMur-Glu-dNH2Pim_ligase"/>
</dbReference>
<reference evidence="5" key="1">
    <citation type="submission" date="2021-06" db="EMBL/GenBank/DDBJ databases">
        <authorList>
            <person name="Nardi T."/>
            <person name="Nardi T."/>
        </authorList>
    </citation>
    <scope>NUCLEOTIDE SEQUENCE</scope>
</reference>
<dbReference type="Gene3D" id="3.90.190.20">
    <property type="entry name" value="Mur ligase, C-terminal domain"/>
    <property type="match status" value="1"/>
</dbReference>
<dbReference type="NCBIfam" id="NF001126">
    <property type="entry name" value="PRK00139.1-4"/>
    <property type="match status" value="1"/>
</dbReference>
<dbReference type="Proteomes" id="UP000837675">
    <property type="component" value="Unassembled WGS sequence"/>
</dbReference>
<dbReference type="NCBIfam" id="TIGR01085">
    <property type="entry name" value="murE"/>
    <property type="match status" value="1"/>
</dbReference>
<name>A0A8S4C2G2_9ACAR</name>